<dbReference type="RefSeq" id="WP_382168369.1">
    <property type="nucleotide sequence ID" value="NZ_JBHTBR010000005.1"/>
</dbReference>
<keyword evidence="3" id="KW-0804">Transcription</keyword>
<dbReference type="Pfam" id="PF00392">
    <property type="entry name" value="GntR"/>
    <property type="match status" value="1"/>
</dbReference>
<dbReference type="Gene3D" id="1.20.120.530">
    <property type="entry name" value="GntR ligand-binding domain-like"/>
    <property type="match status" value="1"/>
</dbReference>
<dbReference type="EMBL" id="JBHTBR010000005">
    <property type="protein sequence ID" value="MFC7292712.1"/>
    <property type="molecule type" value="Genomic_DNA"/>
</dbReference>
<dbReference type="PANTHER" id="PTHR43537">
    <property type="entry name" value="TRANSCRIPTIONAL REGULATOR, GNTR FAMILY"/>
    <property type="match status" value="1"/>
</dbReference>
<evidence type="ECO:0000256" key="3">
    <source>
        <dbReference type="ARBA" id="ARBA00023163"/>
    </source>
</evidence>
<evidence type="ECO:0000259" key="4">
    <source>
        <dbReference type="PROSITE" id="PS50949"/>
    </source>
</evidence>
<dbReference type="InterPro" id="IPR008920">
    <property type="entry name" value="TF_FadR/GntR_C"/>
</dbReference>
<dbReference type="CDD" id="cd07377">
    <property type="entry name" value="WHTH_GntR"/>
    <property type="match status" value="1"/>
</dbReference>
<evidence type="ECO:0000256" key="2">
    <source>
        <dbReference type="ARBA" id="ARBA00023125"/>
    </source>
</evidence>
<evidence type="ECO:0000256" key="1">
    <source>
        <dbReference type="ARBA" id="ARBA00023015"/>
    </source>
</evidence>
<accession>A0ABW2IP43</accession>
<evidence type="ECO:0000313" key="6">
    <source>
        <dbReference type="Proteomes" id="UP001596492"/>
    </source>
</evidence>
<dbReference type="PRINTS" id="PR00035">
    <property type="entry name" value="HTHGNTR"/>
</dbReference>
<dbReference type="SMART" id="SM00345">
    <property type="entry name" value="HTH_GNTR"/>
    <property type="match status" value="1"/>
</dbReference>
<keyword evidence="6" id="KW-1185">Reference proteome</keyword>
<protein>
    <submittedName>
        <fullName evidence="5">FadR/GntR family transcriptional regulator</fullName>
    </submittedName>
</protein>
<dbReference type="SMART" id="SM00895">
    <property type="entry name" value="FCD"/>
    <property type="match status" value="1"/>
</dbReference>
<name>A0ABW2IP43_9PROT</name>
<keyword evidence="2" id="KW-0238">DNA-binding</keyword>
<dbReference type="InterPro" id="IPR000524">
    <property type="entry name" value="Tscrpt_reg_HTH_GntR"/>
</dbReference>
<dbReference type="SUPFAM" id="SSF48008">
    <property type="entry name" value="GntR ligand-binding domain-like"/>
    <property type="match status" value="1"/>
</dbReference>
<gene>
    <name evidence="5" type="ORF">ACFQS8_13855</name>
</gene>
<keyword evidence="1" id="KW-0805">Transcription regulation</keyword>
<dbReference type="InterPro" id="IPR036388">
    <property type="entry name" value="WH-like_DNA-bd_sf"/>
</dbReference>
<feature type="domain" description="HTH gntR-type" evidence="4">
    <location>
        <begin position="4"/>
        <end position="72"/>
    </location>
</feature>
<dbReference type="PANTHER" id="PTHR43537:SF5">
    <property type="entry name" value="UXU OPERON TRANSCRIPTIONAL REGULATOR"/>
    <property type="match status" value="1"/>
</dbReference>
<reference evidence="6" key="1">
    <citation type="journal article" date="2019" name="Int. J. Syst. Evol. Microbiol.">
        <title>The Global Catalogue of Microorganisms (GCM) 10K type strain sequencing project: providing services to taxonomists for standard genome sequencing and annotation.</title>
        <authorList>
            <consortium name="The Broad Institute Genomics Platform"/>
            <consortium name="The Broad Institute Genome Sequencing Center for Infectious Disease"/>
            <person name="Wu L."/>
            <person name="Ma J."/>
        </authorList>
    </citation>
    <scope>NUCLEOTIDE SEQUENCE [LARGE SCALE GENOMIC DNA]</scope>
    <source>
        <strain evidence="6">CCUG 51308</strain>
    </source>
</reference>
<sequence length="252" mass="28471">MADQRLYNKVANEILKMIDSGMYPPGTRLPGERELATKFDVSRVVIREAEISLEAVGRVEIKVGSGVYVREPKNSLFGQSQLPSVSAFELTQTRLLFESECAALAATMITDEQLVALENTIIKMGESANGHSPDGEQADREFHHIITQATRNSANEFFMEHLWRMRTEINAVKKVYAAVCVEDSAHRVNEHVEILNALKSRDPDAARRTMREHFSRLLEALLDASEQQAIEEARRRSSVDREQFLKSAIHHP</sequence>
<proteinExistence type="predicted"/>
<dbReference type="Gene3D" id="1.10.10.10">
    <property type="entry name" value="Winged helix-like DNA-binding domain superfamily/Winged helix DNA-binding domain"/>
    <property type="match status" value="1"/>
</dbReference>
<dbReference type="InterPro" id="IPR011711">
    <property type="entry name" value="GntR_C"/>
</dbReference>
<organism evidence="5 6">
    <name type="scientific">Hirschia litorea</name>
    <dbReference type="NCBI Taxonomy" id="1199156"/>
    <lineage>
        <taxon>Bacteria</taxon>
        <taxon>Pseudomonadati</taxon>
        <taxon>Pseudomonadota</taxon>
        <taxon>Alphaproteobacteria</taxon>
        <taxon>Hyphomonadales</taxon>
        <taxon>Hyphomonadaceae</taxon>
        <taxon>Hirschia</taxon>
    </lineage>
</organism>
<comment type="caution">
    <text evidence="5">The sequence shown here is derived from an EMBL/GenBank/DDBJ whole genome shotgun (WGS) entry which is preliminary data.</text>
</comment>
<dbReference type="SUPFAM" id="SSF46785">
    <property type="entry name" value="Winged helix' DNA-binding domain"/>
    <property type="match status" value="1"/>
</dbReference>
<evidence type="ECO:0000313" key="5">
    <source>
        <dbReference type="EMBL" id="MFC7292712.1"/>
    </source>
</evidence>
<dbReference type="Pfam" id="PF07729">
    <property type="entry name" value="FCD"/>
    <property type="match status" value="1"/>
</dbReference>
<dbReference type="Proteomes" id="UP001596492">
    <property type="component" value="Unassembled WGS sequence"/>
</dbReference>
<dbReference type="InterPro" id="IPR036390">
    <property type="entry name" value="WH_DNA-bd_sf"/>
</dbReference>
<dbReference type="PROSITE" id="PS50949">
    <property type="entry name" value="HTH_GNTR"/>
    <property type="match status" value="1"/>
</dbReference>